<comment type="caution">
    <text evidence="2">The sequence shown here is derived from an EMBL/GenBank/DDBJ whole genome shotgun (WGS) entry which is preliminary data.</text>
</comment>
<feature type="transmembrane region" description="Helical" evidence="1">
    <location>
        <begin position="171"/>
        <end position="193"/>
    </location>
</feature>
<evidence type="ECO:0008006" key="4">
    <source>
        <dbReference type="Google" id="ProtNLM"/>
    </source>
</evidence>
<feature type="transmembrane region" description="Helical" evidence="1">
    <location>
        <begin position="83"/>
        <end position="110"/>
    </location>
</feature>
<reference evidence="2" key="1">
    <citation type="submission" date="2023-10" db="EMBL/GenBank/DDBJ databases">
        <title>Genome assembly of Pristionchus species.</title>
        <authorList>
            <person name="Yoshida K."/>
            <person name="Sommer R.J."/>
        </authorList>
    </citation>
    <scope>NUCLEOTIDE SEQUENCE</scope>
    <source>
        <strain evidence="2">RS0144</strain>
    </source>
</reference>
<feature type="non-terminal residue" evidence="2">
    <location>
        <position position="1"/>
    </location>
</feature>
<dbReference type="Proteomes" id="UP001432027">
    <property type="component" value="Unassembled WGS sequence"/>
</dbReference>
<keyword evidence="3" id="KW-1185">Reference proteome</keyword>
<proteinExistence type="predicted"/>
<evidence type="ECO:0000256" key="1">
    <source>
        <dbReference type="SAM" id="Phobius"/>
    </source>
</evidence>
<keyword evidence="1" id="KW-0812">Transmembrane</keyword>
<protein>
    <recommendedName>
        <fullName evidence="4">Serpentine receptor class gamma</fullName>
    </recommendedName>
</protein>
<dbReference type="EMBL" id="BTSX01000005">
    <property type="protein sequence ID" value="GMS99220.1"/>
    <property type="molecule type" value="Genomic_DNA"/>
</dbReference>
<feature type="transmembrane region" description="Helical" evidence="1">
    <location>
        <begin position="42"/>
        <end position="63"/>
    </location>
</feature>
<name>A0AAV5TXE7_9BILA</name>
<keyword evidence="1" id="KW-1133">Transmembrane helix</keyword>
<feature type="transmembrane region" description="Helical" evidence="1">
    <location>
        <begin position="6"/>
        <end position="30"/>
    </location>
</feature>
<evidence type="ECO:0000313" key="3">
    <source>
        <dbReference type="Proteomes" id="UP001432027"/>
    </source>
</evidence>
<feature type="transmembrane region" description="Helical" evidence="1">
    <location>
        <begin position="122"/>
        <end position="141"/>
    </location>
</feature>
<dbReference type="AlphaFoldDB" id="A0AAV5TXE7"/>
<accession>A0AAV5TXE7</accession>
<gene>
    <name evidence="2" type="ORF">PENTCL1PPCAC_21395</name>
</gene>
<keyword evidence="1" id="KW-0472">Membrane</keyword>
<evidence type="ECO:0000313" key="2">
    <source>
        <dbReference type="EMBL" id="GMS99220.1"/>
    </source>
</evidence>
<sequence length="203" mass="23678">QLFIFSVLFTFSMQSSTSTLIALSRLLSIIRAIHLQNNDGSFFTAACLFSLILPVAVSLPVFFSMFSSWDFYVFFLIKFQYEYVLFAYIFFWFSIAFAVLTFPFAFYAYFRIMRHDSFRYSYIYKLIVFNGIANCLQYWAYVTSNQIGVLPNLNGYFDFLMDHHLVNLNNFSSLVAGSVQWSTTMVIALNRLLSIVRADELRN</sequence>
<organism evidence="2 3">
    <name type="scientific">Pristionchus entomophagus</name>
    <dbReference type="NCBI Taxonomy" id="358040"/>
    <lineage>
        <taxon>Eukaryota</taxon>
        <taxon>Metazoa</taxon>
        <taxon>Ecdysozoa</taxon>
        <taxon>Nematoda</taxon>
        <taxon>Chromadorea</taxon>
        <taxon>Rhabditida</taxon>
        <taxon>Rhabditina</taxon>
        <taxon>Diplogasteromorpha</taxon>
        <taxon>Diplogasteroidea</taxon>
        <taxon>Neodiplogasteridae</taxon>
        <taxon>Pristionchus</taxon>
    </lineage>
</organism>
<feature type="non-terminal residue" evidence="2">
    <location>
        <position position="203"/>
    </location>
</feature>